<comment type="caution">
    <text evidence="1">The sequence shown here is derived from an EMBL/GenBank/DDBJ whole genome shotgun (WGS) entry which is preliminary data.</text>
</comment>
<dbReference type="InterPro" id="IPR003749">
    <property type="entry name" value="ThiS/MoaD-like"/>
</dbReference>
<dbReference type="RefSeq" id="WP_133879968.1">
    <property type="nucleotide sequence ID" value="NZ_MWIN01000039.1"/>
</dbReference>
<protein>
    <submittedName>
        <fullName evidence="1">Molybdopterin synthase sulfur carrier subunit</fullName>
    </submittedName>
</protein>
<evidence type="ECO:0000313" key="1">
    <source>
        <dbReference type="EMBL" id="TDU31385.1"/>
    </source>
</evidence>
<organism evidence="1 2">
    <name type="scientific">Panacagrimonas perspica</name>
    <dbReference type="NCBI Taxonomy" id="381431"/>
    <lineage>
        <taxon>Bacteria</taxon>
        <taxon>Pseudomonadati</taxon>
        <taxon>Pseudomonadota</taxon>
        <taxon>Gammaproteobacteria</taxon>
        <taxon>Nevskiales</taxon>
        <taxon>Nevskiaceae</taxon>
        <taxon>Panacagrimonas</taxon>
    </lineage>
</organism>
<dbReference type="AlphaFoldDB" id="A0A4R7PBC5"/>
<dbReference type="OrthoDB" id="9801945at2"/>
<gene>
    <name evidence="1" type="ORF">DFR24_0753</name>
</gene>
<dbReference type="Gene3D" id="3.10.20.30">
    <property type="match status" value="1"/>
</dbReference>
<keyword evidence="2" id="KW-1185">Reference proteome</keyword>
<sequence>MRIEVSFWGVMRRHAGAERRVLEVGEGADVGTLVAAIDGGAAMASELERCAFAIGTTLVPRSHILSEGDEVAVLPPVSGG</sequence>
<dbReference type="Pfam" id="PF02597">
    <property type="entry name" value="ThiS"/>
    <property type="match status" value="1"/>
</dbReference>
<dbReference type="EMBL" id="SOBT01000008">
    <property type="protein sequence ID" value="TDU31385.1"/>
    <property type="molecule type" value="Genomic_DNA"/>
</dbReference>
<dbReference type="InterPro" id="IPR012675">
    <property type="entry name" value="Beta-grasp_dom_sf"/>
</dbReference>
<dbReference type="InterPro" id="IPR016155">
    <property type="entry name" value="Mopterin_synth/thiamin_S_b"/>
</dbReference>
<accession>A0A4R7PBC5</accession>
<reference evidence="1 2" key="1">
    <citation type="submission" date="2019-03" db="EMBL/GenBank/DDBJ databases">
        <title>Genomic Encyclopedia of Type Strains, Phase IV (KMG-IV): sequencing the most valuable type-strain genomes for metagenomic binning, comparative biology and taxonomic classification.</title>
        <authorList>
            <person name="Goeker M."/>
        </authorList>
    </citation>
    <scope>NUCLEOTIDE SEQUENCE [LARGE SCALE GENOMIC DNA]</scope>
    <source>
        <strain evidence="1 2">DSM 26377</strain>
    </source>
</reference>
<name>A0A4R7PBC5_9GAMM</name>
<dbReference type="Proteomes" id="UP000295341">
    <property type="component" value="Unassembled WGS sequence"/>
</dbReference>
<proteinExistence type="predicted"/>
<dbReference type="SUPFAM" id="SSF54285">
    <property type="entry name" value="MoaD/ThiS"/>
    <property type="match status" value="1"/>
</dbReference>
<evidence type="ECO:0000313" key="2">
    <source>
        <dbReference type="Proteomes" id="UP000295341"/>
    </source>
</evidence>